<accession>F0SML8</accession>
<dbReference type="OrthoDB" id="272324at2"/>
<dbReference type="InterPro" id="IPR036514">
    <property type="entry name" value="SGNH_hydro_sf"/>
</dbReference>
<feature type="transmembrane region" description="Helical" evidence="1">
    <location>
        <begin position="6"/>
        <end position="27"/>
    </location>
</feature>
<organism evidence="3 4">
    <name type="scientific">Rubinisphaera brasiliensis (strain ATCC 49424 / DSM 5305 / JCM 21570 / IAM 15109 / NBRC 103401 / IFAM 1448)</name>
    <name type="common">Planctomyces brasiliensis</name>
    <dbReference type="NCBI Taxonomy" id="756272"/>
    <lineage>
        <taxon>Bacteria</taxon>
        <taxon>Pseudomonadati</taxon>
        <taxon>Planctomycetota</taxon>
        <taxon>Planctomycetia</taxon>
        <taxon>Planctomycetales</taxon>
        <taxon>Planctomycetaceae</taxon>
        <taxon>Rubinisphaera</taxon>
    </lineage>
</organism>
<feature type="transmembrane region" description="Helical" evidence="1">
    <location>
        <begin position="34"/>
        <end position="53"/>
    </location>
</feature>
<keyword evidence="1" id="KW-0472">Membrane</keyword>
<dbReference type="EMBL" id="CP002546">
    <property type="protein sequence ID" value="ADY57780.1"/>
    <property type="molecule type" value="Genomic_DNA"/>
</dbReference>
<name>F0SML8_RUBBR</name>
<proteinExistence type="predicted"/>
<keyword evidence="1" id="KW-0812">Transmembrane</keyword>
<dbReference type="InterPro" id="IPR013830">
    <property type="entry name" value="SGNH_hydro"/>
</dbReference>
<dbReference type="GO" id="GO:0004622">
    <property type="term" value="F:phosphatidylcholine lysophospholipase activity"/>
    <property type="evidence" value="ECO:0007669"/>
    <property type="project" value="TreeGrafter"/>
</dbReference>
<sequence length="290" mass="30907">MNPVVYHIVSGQAFFTGIILIVLAAIASTRQGRFARPVTALGFAIGMIAVIASSTALPYWLYGLAGGASLCWIASRFRPAWRSRTAVAMIIAWGLAAGMEAPYHLSPSLEPGADRVLAIIGDSVTAGLGSDDPSQTWPTLLARKHDLEIQDISHVGETAGSALKRVQSHEVSAPVVVVEIGGNDILGSTSPEQFAHDLDALLEHLAAPSRQVVMFELPLPPFFHAYGWAQRTLAAKHGVLLIPKRVFLSVIAGNESTLDSIHLSQAGHEKMAQQVGSVLEPAFRATQAPR</sequence>
<feature type="domain" description="SGNH hydrolase-type esterase" evidence="2">
    <location>
        <begin position="120"/>
        <end position="269"/>
    </location>
</feature>
<dbReference type="SUPFAM" id="SSF52266">
    <property type="entry name" value="SGNH hydrolase"/>
    <property type="match status" value="1"/>
</dbReference>
<dbReference type="HOGENOM" id="CLU_959363_0_0_0"/>
<protein>
    <recommendedName>
        <fullName evidence="2">SGNH hydrolase-type esterase domain-containing protein</fullName>
    </recommendedName>
</protein>
<evidence type="ECO:0000256" key="1">
    <source>
        <dbReference type="SAM" id="Phobius"/>
    </source>
</evidence>
<keyword evidence="4" id="KW-1185">Reference proteome</keyword>
<dbReference type="STRING" id="756272.Plabr_0150"/>
<evidence type="ECO:0000259" key="2">
    <source>
        <dbReference type="Pfam" id="PF13472"/>
    </source>
</evidence>
<dbReference type="InterPro" id="IPR051532">
    <property type="entry name" value="Ester_Hydrolysis_Enzymes"/>
</dbReference>
<dbReference type="Gene3D" id="3.40.50.1110">
    <property type="entry name" value="SGNH hydrolase"/>
    <property type="match status" value="1"/>
</dbReference>
<dbReference type="Pfam" id="PF13472">
    <property type="entry name" value="Lipase_GDSL_2"/>
    <property type="match status" value="1"/>
</dbReference>
<evidence type="ECO:0000313" key="3">
    <source>
        <dbReference type="EMBL" id="ADY57780.1"/>
    </source>
</evidence>
<gene>
    <name evidence="3" type="ordered locus">Plabr_0150</name>
</gene>
<dbReference type="PANTHER" id="PTHR30383:SF5">
    <property type="entry name" value="SGNH HYDROLASE-TYPE ESTERASE DOMAIN-CONTAINING PROTEIN"/>
    <property type="match status" value="1"/>
</dbReference>
<dbReference type="KEGG" id="pbs:Plabr_0150"/>
<dbReference type="eggNOG" id="COG2755">
    <property type="taxonomic scope" value="Bacteria"/>
</dbReference>
<keyword evidence="1" id="KW-1133">Transmembrane helix</keyword>
<dbReference type="PANTHER" id="PTHR30383">
    <property type="entry name" value="THIOESTERASE 1/PROTEASE 1/LYSOPHOSPHOLIPASE L1"/>
    <property type="match status" value="1"/>
</dbReference>
<reference evidence="4" key="1">
    <citation type="submission" date="2011-02" db="EMBL/GenBank/DDBJ databases">
        <title>The complete genome of Planctomyces brasiliensis DSM 5305.</title>
        <authorList>
            <person name="Lucas S."/>
            <person name="Copeland A."/>
            <person name="Lapidus A."/>
            <person name="Bruce D."/>
            <person name="Goodwin L."/>
            <person name="Pitluck S."/>
            <person name="Kyrpides N."/>
            <person name="Mavromatis K."/>
            <person name="Pagani I."/>
            <person name="Ivanova N."/>
            <person name="Ovchinnikova G."/>
            <person name="Lu M."/>
            <person name="Detter J.C."/>
            <person name="Han C."/>
            <person name="Land M."/>
            <person name="Hauser L."/>
            <person name="Markowitz V."/>
            <person name="Cheng J.-F."/>
            <person name="Hugenholtz P."/>
            <person name="Woyke T."/>
            <person name="Wu D."/>
            <person name="Tindall B."/>
            <person name="Pomrenke H.G."/>
            <person name="Brambilla E."/>
            <person name="Klenk H.-P."/>
            <person name="Eisen J.A."/>
        </authorList>
    </citation>
    <scope>NUCLEOTIDE SEQUENCE [LARGE SCALE GENOMIC DNA]</scope>
    <source>
        <strain evidence="4">ATCC 49424 / DSM 5305 / JCM 21570 / NBRC 103401 / IFAM 1448</strain>
    </source>
</reference>
<dbReference type="AlphaFoldDB" id="F0SML8"/>
<dbReference type="RefSeq" id="WP_013626524.1">
    <property type="nucleotide sequence ID" value="NC_015174.1"/>
</dbReference>
<evidence type="ECO:0000313" key="4">
    <source>
        <dbReference type="Proteomes" id="UP000006860"/>
    </source>
</evidence>
<dbReference type="Proteomes" id="UP000006860">
    <property type="component" value="Chromosome"/>
</dbReference>